<evidence type="ECO:0000259" key="2">
    <source>
        <dbReference type="Pfam" id="PF05649"/>
    </source>
</evidence>
<dbReference type="Gene3D" id="1.10.1380.10">
    <property type="entry name" value="Neutral endopeptidase , domain2"/>
    <property type="match status" value="1"/>
</dbReference>
<evidence type="ECO:0000313" key="3">
    <source>
        <dbReference type="EMBL" id="GFY75650.1"/>
    </source>
</evidence>
<name>A0A8X7CRF9_9ARAC</name>
<dbReference type="InterPro" id="IPR008753">
    <property type="entry name" value="Peptidase_M13_N"/>
</dbReference>
<dbReference type="GO" id="GO:0004222">
    <property type="term" value="F:metalloendopeptidase activity"/>
    <property type="evidence" value="ECO:0007669"/>
    <property type="project" value="InterPro"/>
</dbReference>
<keyword evidence="4" id="KW-1185">Reference proteome</keyword>
<proteinExistence type="inferred from homology"/>
<dbReference type="Proteomes" id="UP000886998">
    <property type="component" value="Unassembled WGS sequence"/>
</dbReference>
<comment type="caution">
    <text evidence="3">The sequence shown here is derived from an EMBL/GenBank/DDBJ whole genome shotgun (WGS) entry which is preliminary data.</text>
</comment>
<dbReference type="PANTHER" id="PTHR11733:SF133">
    <property type="entry name" value="PHOSPHATE-REGULATING NEUTRAL ENDOPEPTIDASE PHEX"/>
    <property type="match status" value="1"/>
</dbReference>
<accession>A0A8X7CRF9</accession>
<dbReference type="PROSITE" id="PS51885">
    <property type="entry name" value="NEPRILYSIN"/>
    <property type="match status" value="1"/>
</dbReference>
<sequence>ETITPSELSAETLCDGTDCSNIQHSLAAAVSRKSCDHEECVLAAAKIIQLMDRSVDPCDDFYNFSCGGFHHQYPLPDERNVYSSFDVYEEQLNLDIKSKID</sequence>
<dbReference type="Gene3D" id="3.40.390.10">
    <property type="entry name" value="Collagenase (Catalytic Domain)"/>
    <property type="match status" value="1"/>
</dbReference>
<dbReference type="PANTHER" id="PTHR11733">
    <property type="entry name" value="ZINC METALLOPROTEASE FAMILY M13 NEPRILYSIN-RELATED"/>
    <property type="match status" value="1"/>
</dbReference>
<reference evidence="3" key="1">
    <citation type="submission" date="2020-08" db="EMBL/GenBank/DDBJ databases">
        <title>Multicomponent nature underlies the extraordinary mechanical properties of spider dragline silk.</title>
        <authorList>
            <person name="Kono N."/>
            <person name="Nakamura H."/>
            <person name="Mori M."/>
            <person name="Yoshida Y."/>
            <person name="Ohtoshi R."/>
            <person name="Malay A.D."/>
            <person name="Moran D.A.P."/>
            <person name="Tomita M."/>
            <person name="Numata K."/>
            <person name="Arakawa K."/>
        </authorList>
    </citation>
    <scope>NUCLEOTIDE SEQUENCE</scope>
</reference>
<dbReference type="AlphaFoldDB" id="A0A8X7CRF9"/>
<organism evidence="3 4">
    <name type="scientific">Trichonephila inaurata madagascariensis</name>
    <dbReference type="NCBI Taxonomy" id="2747483"/>
    <lineage>
        <taxon>Eukaryota</taxon>
        <taxon>Metazoa</taxon>
        <taxon>Ecdysozoa</taxon>
        <taxon>Arthropoda</taxon>
        <taxon>Chelicerata</taxon>
        <taxon>Arachnida</taxon>
        <taxon>Araneae</taxon>
        <taxon>Araneomorphae</taxon>
        <taxon>Entelegynae</taxon>
        <taxon>Araneoidea</taxon>
        <taxon>Nephilidae</taxon>
        <taxon>Trichonephila</taxon>
        <taxon>Trichonephila inaurata</taxon>
    </lineage>
</organism>
<dbReference type="GO" id="GO:0005886">
    <property type="term" value="C:plasma membrane"/>
    <property type="evidence" value="ECO:0007669"/>
    <property type="project" value="TreeGrafter"/>
</dbReference>
<evidence type="ECO:0000256" key="1">
    <source>
        <dbReference type="ARBA" id="ARBA00007357"/>
    </source>
</evidence>
<protein>
    <submittedName>
        <fullName evidence="3">Membrane metallo-endopeptidase-like 1</fullName>
    </submittedName>
</protein>
<dbReference type="InterPro" id="IPR042089">
    <property type="entry name" value="Peptidase_M13_dom_2"/>
</dbReference>
<dbReference type="GO" id="GO:0016485">
    <property type="term" value="P:protein processing"/>
    <property type="evidence" value="ECO:0007669"/>
    <property type="project" value="TreeGrafter"/>
</dbReference>
<gene>
    <name evidence="3" type="primary">MMEL1_0</name>
    <name evidence="3" type="ORF">TNIN_67131</name>
</gene>
<dbReference type="InterPro" id="IPR000718">
    <property type="entry name" value="Peptidase_M13"/>
</dbReference>
<evidence type="ECO:0000313" key="4">
    <source>
        <dbReference type="Proteomes" id="UP000886998"/>
    </source>
</evidence>
<dbReference type="SUPFAM" id="SSF55486">
    <property type="entry name" value="Metalloproteases ('zincins'), catalytic domain"/>
    <property type="match status" value="1"/>
</dbReference>
<dbReference type="InterPro" id="IPR024079">
    <property type="entry name" value="MetalloPept_cat_dom_sf"/>
</dbReference>
<comment type="similarity">
    <text evidence="1">Belongs to the peptidase M13 family.</text>
</comment>
<dbReference type="EMBL" id="BMAV01021534">
    <property type="protein sequence ID" value="GFY75650.1"/>
    <property type="molecule type" value="Genomic_DNA"/>
</dbReference>
<dbReference type="OrthoDB" id="6434111at2759"/>
<feature type="non-terminal residue" evidence="3">
    <location>
        <position position="101"/>
    </location>
</feature>
<feature type="domain" description="Peptidase M13 N-terminal" evidence="2">
    <location>
        <begin position="57"/>
        <end position="98"/>
    </location>
</feature>
<dbReference type="Pfam" id="PF05649">
    <property type="entry name" value="Peptidase_M13_N"/>
    <property type="match status" value="1"/>
</dbReference>